<feature type="transmembrane region" description="Helical" evidence="6">
    <location>
        <begin position="375"/>
        <end position="395"/>
    </location>
</feature>
<proteinExistence type="predicted"/>
<dbReference type="InterPro" id="IPR025857">
    <property type="entry name" value="MacB_PCD"/>
</dbReference>
<dbReference type="Pfam" id="PF02687">
    <property type="entry name" value="FtsX"/>
    <property type="match status" value="2"/>
</dbReference>
<dbReference type="OrthoDB" id="1451596at2"/>
<feature type="transmembrane region" description="Helical" evidence="6">
    <location>
        <begin position="724"/>
        <end position="745"/>
    </location>
</feature>
<evidence type="ECO:0000256" key="5">
    <source>
        <dbReference type="ARBA" id="ARBA00023136"/>
    </source>
</evidence>
<protein>
    <recommendedName>
        <fullName evidence="11">ABC transporter permease</fullName>
    </recommendedName>
</protein>
<gene>
    <name evidence="9" type="ORF">C5745_11000</name>
</gene>
<feature type="transmembrane region" description="Helical" evidence="6">
    <location>
        <begin position="425"/>
        <end position="444"/>
    </location>
</feature>
<organism evidence="9 10">
    <name type="scientific">Sphingobacterium haloxyli</name>
    <dbReference type="NCBI Taxonomy" id="2100533"/>
    <lineage>
        <taxon>Bacteria</taxon>
        <taxon>Pseudomonadati</taxon>
        <taxon>Bacteroidota</taxon>
        <taxon>Sphingobacteriia</taxon>
        <taxon>Sphingobacteriales</taxon>
        <taxon>Sphingobacteriaceae</taxon>
        <taxon>Sphingobacterium</taxon>
    </lineage>
</organism>
<evidence type="ECO:0000259" key="8">
    <source>
        <dbReference type="Pfam" id="PF12704"/>
    </source>
</evidence>
<evidence type="ECO:0000256" key="1">
    <source>
        <dbReference type="ARBA" id="ARBA00004651"/>
    </source>
</evidence>
<feature type="domain" description="ABC3 transporter permease C-terminal" evidence="7">
    <location>
        <begin position="682"/>
        <end position="786"/>
    </location>
</feature>
<dbReference type="AlphaFoldDB" id="A0A2S9J3M3"/>
<reference evidence="9 10" key="1">
    <citation type="submission" date="2018-02" db="EMBL/GenBank/DDBJ databases">
        <title>The draft genome of Sphingobacterium sp. 5JN-11.</title>
        <authorList>
            <person name="Liu L."/>
            <person name="Li L."/>
            <person name="Liang L."/>
            <person name="Zhang X."/>
            <person name="Wang T."/>
        </authorList>
    </citation>
    <scope>NUCLEOTIDE SEQUENCE [LARGE SCALE GENOMIC DNA]</scope>
    <source>
        <strain evidence="9 10">5JN-11</strain>
    </source>
</reference>
<feature type="transmembrane region" description="Helical" evidence="6">
    <location>
        <begin position="680"/>
        <end position="703"/>
    </location>
</feature>
<feature type="transmembrane region" description="Helical" evidence="6">
    <location>
        <begin position="285"/>
        <end position="306"/>
    </location>
</feature>
<feature type="transmembrane region" description="Helical" evidence="6">
    <location>
        <begin position="765"/>
        <end position="789"/>
    </location>
</feature>
<evidence type="ECO:0000256" key="6">
    <source>
        <dbReference type="SAM" id="Phobius"/>
    </source>
</evidence>
<dbReference type="InterPro" id="IPR003838">
    <property type="entry name" value="ABC3_permease_C"/>
</dbReference>
<feature type="transmembrane region" description="Helical" evidence="6">
    <location>
        <begin position="21"/>
        <end position="42"/>
    </location>
</feature>
<accession>A0A2S9J3M3</accession>
<dbReference type="RefSeq" id="WP_105717053.1">
    <property type="nucleotide sequence ID" value="NZ_PVBQ01000007.1"/>
</dbReference>
<keyword evidence="10" id="KW-1185">Reference proteome</keyword>
<evidence type="ECO:0000313" key="10">
    <source>
        <dbReference type="Proteomes" id="UP000239711"/>
    </source>
</evidence>
<dbReference type="EMBL" id="PVBQ01000007">
    <property type="protein sequence ID" value="PRD47340.1"/>
    <property type="molecule type" value="Genomic_DNA"/>
</dbReference>
<evidence type="ECO:0000256" key="4">
    <source>
        <dbReference type="ARBA" id="ARBA00022989"/>
    </source>
</evidence>
<dbReference type="PANTHER" id="PTHR30572:SF18">
    <property type="entry name" value="ABC-TYPE MACROLIDE FAMILY EXPORT SYSTEM PERMEASE COMPONENT 2"/>
    <property type="match status" value="1"/>
</dbReference>
<comment type="caution">
    <text evidence="9">The sequence shown here is derived from an EMBL/GenBank/DDBJ whole genome shotgun (WGS) entry which is preliminary data.</text>
</comment>
<evidence type="ECO:0000256" key="3">
    <source>
        <dbReference type="ARBA" id="ARBA00022692"/>
    </source>
</evidence>
<dbReference type="InterPro" id="IPR050250">
    <property type="entry name" value="Macrolide_Exporter_MacB"/>
</dbReference>
<dbReference type="Proteomes" id="UP000239711">
    <property type="component" value="Unassembled WGS sequence"/>
</dbReference>
<feature type="domain" description="MacB-like periplasmic core" evidence="8">
    <location>
        <begin position="20"/>
        <end position="241"/>
    </location>
</feature>
<dbReference type="GO" id="GO:0022857">
    <property type="term" value="F:transmembrane transporter activity"/>
    <property type="evidence" value="ECO:0007669"/>
    <property type="project" value="TreeGrafter"/>
</dbReference>
<dbReference type="Pfam" id="PF12704">
    <property type="entry name" value="MacB_PCD"/>
    <property type="match status" value="2"/>
</dbReference>
<evidence type="ECO:0000256" key="2">
    <source>
        <dbReference type="ARBA" id="ARBA00022475"/>
    </source>
</evidence>
<feature type="transmembrane region" description="Helical" evidence="6">
    <location>
        <begin position="327"/>
        <end position="355"/>
    </location>
</feature>
<evidence type="ECO:0000259" key="7">
    <source>
        <dbReference type="Pfam" id="PF02687"/>
    </source>
</evidence>
<name>A0A2S9J3M3_9SPHI</name>
<evidence type="ECO:0008006" key="11">
    <source>
        <dbReference type="Google" id="ProtNLM"/>
    </source>
</evidence>
<keyword evidence="5 6" id="KW-0472">Membrane</keyword>
<keyword evidence="3 6" id="KW-0812">Transmembrane</keyword>
<dbReference type="PANTHER" id="PTHR30572">
    <property type="entry name" value="MEMBRANE COMPONENT OF TRANSPORTER-RELATED"/>
    <property type="match status" value="1"/>
</dbReference>
<sequence length="800" mass="89789">MFKNHIKIAWRNVWKRKFHTVINIVGLVSSMTFVLLIAAYVWQTHQVNSDLRHQDRQYVLQSEYKKTGIGLELTTIGALPKALREEYPHLVANYYRIDGLTCIISNGTAVYEESVSLGDSTLLEMFGFELFEGNPSTALTSPFSVVITESAAMKYFGKKEVLGENLTIRNFAGEKRDFVVTGVLKPTAQNSVMELNAALSSSIFLPIASEQYFGRNVDNWNNLWIAGFIELQENVQPEQLAIPIQNLLKQHADEQVAANLIPQLKPLSSYYLDDNNGAMRQLTQVLILIAGFLLIMAVVNFINFTVSQSFTRLKEIGVRKTMGSNRFQLILQLTTEYIMLVWIAGLGALALYPLLAPLFESIMLTALPNIFELPVFFFVYFMLAVLFLGMLSGLYPAMKLSQNHLLESMKNQLTNIQQKHLIRRILLFTQFTVTIVVLIAAVVISRQVDIFMKGDLGYDKDYLITVQAPRDWSEAGLHKMELVREQLRALPHVENLSLSYGVPGAFADGIQQIQKVGSEDEVDALMIASDSYFSETYSIPLLAGEFFNQKGAMTDNSKLVITNKTAKALGFHMPQGAIGQQISLFNGRFVGTIAGVTEDFYANSMHSVSPPVIWFSIKNNNQYRFLSIRLNAGSTLDALTALEKKWKQLMPEAPFEFRFMDDTIKNMYTIELQLQRASQAATVISIVIIALGLIGLTALAINLRLKEVGIRKVLGASLQQIIMLFSKEFYITFFLAVLVGCPLVYTLMNKWLANYASRIELTMSVFIFPLIGLILLLFFVTGSIISSAIKSNPVDSLRDE</sequence>
<feature type="domain" description="ABC3 transporter permease C-terminal" evidence="7">
    <location>
        <begin position="288"/>
        <end position="402"/>
    </location>
</feature>
<feature type="domain" description="MacB-like periplasmic core" evidence="8">
    <location>
        <begin position="435"/>
        <end position="640"/>
    </location>
</feature>
<keyword evidence="4 6" id="KW-1133">Transmembrane helix</keyword>
<evidence type="ECO:0000313" key="9">
    <source>
        <dbReference type="EMBL" id="PRD47340.1"/>
    </source>
</evidence>
<dbReference type="GO" id="GO:0005886">
    <property type="term" value="C:plasma membrane"/>
    <property type="evidence" value="ECO:0007669"/>
    <property type="project" value="UniProtKB-SubCell"/>
</dbReference>
<comment type="subcellular location">
    <subcellularLocation>
        <location evidence="1">Cell membrane</location>
        <topology evidence="1">Multi-pass membrane protein</topology>
    </subcellularLocation>
</comment>
<keyword evidence="2" id="KW-1003">Cell membrane</keyword>